<dbReference type="EMBL" id="JBHUMX010000002">
    <property type="protein sequence ID" value="MFD2627371.1"/>
    <property type="molecule type" value="Genomic_DNA"/>
</dbReference>
<dbReference type="RefSeq" id="WP_379560002.1">
    <property type="nucleotide sequence ID" value="NZ_JBHUMX010000002.1"/>
</dbReference>
<name>A0ABW5PVL4_9BACI</name>
<dbReference type="Proteomes" id="UP001597451">
    <property type="component" value="Unassembled WGS sequence"/>
</dbReference>
<comment type="caution">
    <text evidence="1">The sequence shown here is derived from an EMBL/GenBank/DDBJ whole genome shotgun (WGS) entry which is preliminary data.</text>
</comment>
<proteinExistence type="predicted"/>
<evidence type="ECO:0000313" key="2">
    <source>
        <dbReference type="Proteomes" id="UP001597451"/>
    </source>
</evidence>
<organism evidence="1 2">
    <name type="scientific">Oceanobacillus kapialis</name>
    <dbReference type="NCBI Taxonomy" id="481353"/>
    <lineage>
        <taxon>Bacteria</taxon>
        <taxon>Bacillati</taxon>
        <taxon>Bacillota</taxon>
        <taxon>Bacilli</taxon>
        <taxon>Bacillales</taxon>
        <taxon>Bacillaceae</taxon>
        <taxon>Oceanobacillus</taxon>
    </lineage>
</organism>
<accession>A0ABW5PVL4</accession>
<evidence type="ECO:0000313" key="1">
    <source>
        <dbReference type="EMBL" id="MFD2627371.1"/>
    </source>
</evidence>
<sequence>MKNKSARAILVNGFSAFISFPVSESILLKQNKQGPNFVRLNLNNKKKFREKIKDNQLRRS</sequence>
<reference evidence="2" key="1">
    <citation type="journal article" date="2019" name="Int. J. Syst. Evol. Microbiol.">
        <title>The Global Catalogue of Microorganisms (GCM) 10K type strain sequencing project: providing services to taxonomists for standard genome sequencing and annotation.</title>
        <authorList>
            <consortium name="The Broad Institute Genomics Platform"/>
            <consortium name="The Broad Institute Genome Sequencing Center for Infectious Disease"/>
            <person name="Wu L."/>
            <person name="Ma J."/>
        </authorList>
    </citation>
    <scope>NUCLEOTIDE SEQUENCE [LARGE SCALE GENOMIC DNA]</scope>
    <source>
        <strain evidence="2">TISTR 1858</strain>
    </source>
</reference>
<keyword evidence="2" id="KW-1185">Reference proteome</keyword>
<gene>
    <name evidence="1" type="ORF">ACFSUN_01035</name>
</gene>
<protein>
    <submittedName>
        <fullName evidence="1">Uncharacterized protein</fullName>
    </submittedName>
</protein>